<dbReference type="InterPro" id="IPR023346">
    <property type="entry name" value="Lysozyme-like_dom_sf"/>
</dbReference>
<dbReference type="Pfam" id="PF06737">
    <property type="entry name" value="Transglycosylas"/>
    <property type="match status" value="1"/>
</dbReference>
<proteinExistence type="inferred from homology"/>
<feature type="domain" description="Resuscitation-promoting factor core lysozyme-like" evidence="3">
    <location>
        <begin position="53"/>
        <end position="118"/>
    </location>
</feature>
<dbReference type="CDD" id="cd13925">
    <property type="entry name" value="RPF"/>
    <property type="match status" value="1"/>
</dbReference>
<sequence>MSAMVSAARKNRRSIRRGRALLVAPVLAATIGGGIAMSQPASAAARPDAHRFLSAVVPCESGGNPRAVNSIGAGGLFQFMPGTWHAVGGQGLPQNASAAEQWKRAHILYAQQGTSPWYASKSCWGGKI</sequence>
<organism evidence="4 5">
    <name type="scientific">Parafrankia irregularis</name>
    <dbReference type="NCBI Taxonomy" id="795642"/>
    <lineage>
        <taxon>Bacteria</taxon>
        <taxon>Bacillati</taxon>
        <taxon>Actinomycetota</taxon>
        <taxon>Actinomycetes</taxon>
        <taxon>Frankiales</taxon>
        <taxon>Frankiaceae</taxon>
        <taxon>Parafrankia</taxon>
    </lineage>
</organism>
<evidence type="ECO:0000313" key="5">
    <source>
        <dbReference type="Proteomes" id="UP000198802"/>
    </source>
</evidence>
<keyword evidence="5" id="KW-1185">Reference proteome</keyword>
<gene>
    <name evidence="4" type="ORF">Ga0074812_1426</name>
</gene>
<dbReference type="Gene3D" id="1.10.530.10">
    <property type="match status" value="1"/>
</dbReference>
<reference evidence="5" key="1">
    <citation type="submission" date="2015-11" db="EMBL/GenBank/DDBJ databases">
        <authorList>
            <person name="Varghese N."/>
        </authorList>
    </citation>
    <scope>NUCLEOTIDE SEQUENCE [LARGE SCALE GENOMIC DNA]</scope>
    <source>
        <strain evidence="5">DSM 45899</strain>
    </source>
</reference>
<protein>
    <submittedName>
        <fullName evidence="4">Transglycosylase-like domain-containing protein</fullName>
    </submittedName>
</protein>
<accession>A0A0S4QY24</accession>
<evidence type="ECO:0000256" key="2">
    <source>
        <dbReference type="ARBA" id="ARBA00022801"/>
    </source>
</evidence>
<dbReference type="AlphaFoldDB" id="A0A0S4QY24"/>
<evidence type="ECO:0000313" key="4">
    <source>
        <dbReference type="EMBL" id="CUU60529.1"/>
    </source>
</evidence>
<dbReference type="InterPro" id="IPR010618">
    <property type="entry name" value="RPF"/>
</dbReference>
<dbReference type="SUPFAM" id="SSF53955">
    <property type="entry name" value="Lysozyme-like"/>
    <property type="match status" value="1"/>
</dbReference>
<name>A0A0S4QY24_9ACTN</name>
<evidence type="ECO:0000259" key="3">
    <source>
        <dbReference type="Pfam" id="PF06737"/>
    </source>
</evidence>
<dbReference type="GO" id="GO:0016787">
    <property type="term" value="F:hydrolase activity"/>
    <property type="evidence" value="ECO:0007669"/>
    <property type="project" value="UniProtKB-KW"/>
</dbReference>
<keyword evidence="2" id="KW-0378">Hydrolase</keyword>
<comment type="similarity">
    <text evidence="1">Belongs to the transglycosylase family. Rpf subfamily.</text>
</comment>
<dbReference type="Proteomes" id="UP000198802">
    <property type="component" value="Unassembled WGS sequence"/>
</dbReference>
<dbReference type="EMBL" id="FAOZ01000042">
    <property type="protein sequence ID" value="CUU60529.1"/>
    <property type="molecule type" value="Genomic_DNA"/>
</dbReference>
<evidence type="ECO:0000256" key="1">
    <source>
        <dbReference type="ARBA" id="ARBA00010830"/>
    </source>
</evidence>